<accession>A0A1D2N453</accession>
<dbReference type="InterPro" id="IPR001007">
    <property type="entry name" value="VWF_dom"/>
</dbReference>
<evidence type="ECO:0000313" key="8">
    <source>
        <dbReference type="Proteomes" id="UP000094527"/>
    </source>
</evidence>
<dbReference type="GO" id="GO:0005615">
    <property type="term" value="C:extracellular space"/>
    <property type="evidence" value="ECO:0007669"/>
    <property type="project" value="TreeGrafter"/>
</dbReference>
<dbReference type="PROSITE" id="PS50184">
    <property type="entry name" value="VWFC_2"/>
    <property type="match status" value="1"/>
</dbReference>
<dbReference type="InterPro" id="IPR002223">
    <property type="entry name" value="Kunitz_BPTI"/>
</dbReference>
<feature type="domain" description="VWFC" evidence="5">
    <location>
        <begin position="185"/>
        <end position="268"/>
    </location>
</feature>
<evidence type="ECO:0000259" key="6">
    <source>
        <dbReference type="PROSITE" id="PS50279"/>
    </source>
</evidence>
<dbReference type="STRING" id="48709.A0A1D2N453"/>
<dbReference type="SMART" id="SM00131">
    <property type="entry name" value="KU"/>
    <property type="match status" value="1"/>
</dbReference>
<protein>
    <submittedName>
        <fullName evidence="7">Tissue factor pathway inhibitor 2</fullName>
    </submittedName>
</protein>
<dbReference type="InterPro" id="IPR036880">
    <property type="entry name" value="Kunitz_BPTI_sf"/>
</dbReference>
<evidence type="ECO:0000256" key="2">
    <source>
        <dbReference type="ARBA" id="ARBA00022900"/>
    </source>
</evidence>
<comment type="caution">
    <text evidence="7">The sequence shown here is derived from an EMBL/GenBank/DDBJ whole genome shotgun (WGS) entry which is preliminary data.</text>
</comment>
<dbReference type="InterPro" id="IPR050098">
    <property type="entry name" value="TFPI/VKTCI-like"/>
</dbReference>
<dbReference type="EMBL" id="LJIJ01000236">
    <property type="protein sequence ID" value="ODN00054.1"/>
    <property type="molecule type" value="Genomic_DNA"/>
</dbReference>
<gene>
    <name evidence="7" type="ORF">Ocin01_06621</name>
</gene>
<name>A0A1D2N453_ORCCI</name>
<evidence type="ECO:0000256" key="1">
    <source>
        <dbReference type="ARBA" id="ARBA00022690"/>
    </source>
</evidence>
<keyword evidence="4" id="KW-0732">Signal</keyword>
<dbReference type="PANTHER" id="PTHR10083">
    <property type="entry name" value="KUNITZ-TYPE PROTEASE INHIBITOR-RELATED"/>
    <property type="match status" value="1"/>
</dbReference>
<sequence length="282" mass="30932">MQRIFAFCVLLGALFQSGQCDICMLPPDSGLCTDASSAKEEVRYYYSIKNLKCTEMPYSGCEGNANNFETLKECTEKCGKTLHETELVTSIAAAQKNSQCFFGNRTYNVGDSIPDITADSPCSMGCFCAGGYPEGKPPRITCAQVDCQPYPSGGGCVPVRKSETDCCSDYYCAGTEGDSNQTAPITCSYNGKDYVEGQIIYPDDYPCITCHCNKNWKGKLTTEGGVCREVNCGLAIYNQLNLVNKCEPQFYTTSKGKQSCCPIEWKCDNENEEETNNSEKAE</sequence>
<feature type="signal peptide" evidence="4">
    <location>
        <begin position="1"/>
        <end position="20"/>
    </location>
</feature>
<keyword evidence="3" id="KW-1015">Disulfide bond</keyword>
<evidence type="ECO:0000256" key="4">
    <source>
        <dbReference type="SAM" id="SignalP"/>
    </source>
</evidence>
<dbReference type="CDD" id="cd00109">
    <property type="entry name" value="Kunitz-type"/>
    <property type="match status" value="1"/>
</dbReference>
<organism evidence="7 8">
    <name type="scientific">Orchesella cincta</name>
    <name type="common">Springtail</name>
    <name type="synonym">Podura cincta</name>
    <dbReference type="NCBI Taxonomy" id="48709"/>
    <lineage>
        <taxon>Eukaryota</taxon>
        <taxon>Metazoa</taxon>
        <taxon>Ecdysozoa</taxon>
        <taxon>Arthropoda</taxon>
        <taxon>Hexapoda</taxon>
        <taxon>Collembola</taxon>
        <taxon>Entomobryomorpha</taxon>
        <taxon>Entomobryoidea</taxon>
        <taxon>Orchesellidae</taxon>
        <taxon>Orchesellinae</taxon>
        <taxon>Orchesella</taxon>
    </lineage>
</organism>
<dbReference type="Pfam" id="PF00014">
    <property type="entry name" value="Kunitz_BPTI"/>
    <property type="match status" value="1"/>
</dbReference>
<evidence type="ECO:0000256" key="3">
    <source>
        <dbReference type="ARBA" id="ARBA00023157"/>
    </source>
</evidence>
<dbReference type="SUPFAM" id="SSF57362">
    <property type="entry name" value="BPTI-like"/>
    <property type="match status" value="1"/>
</dbReference>
<dbReference type="AlphaFoldDB" id="A0A1D2N453"/>
<dbReference type="PANTHER" id="PTHR10083:SF374">
    <property type="entry name" value="BPTI_KUNITZ INHIBITOR DOMAIN-CONTAINING PROTEIN"/>
    <property type="match status" value="1"/>
</dbReference>
<dbReference type="GO" id="GO:0004867">
    <property type="term" value="F:serine-type endopeptidase inhibitor activity"/>
    <property type="evidence" value="ECO:0007669"/>
    <property type="project" value="UniProtKB-KW"/>
</dbReference>
<dbReference type="Proteomes" id="UP000094527">
    <property type="component" value="Unassembled WGS sequence"/>
</dbReference>
<dbReference type="PROSITE" id="PS50279">
    <property type="entry name" value="BPTI_KUNITZ_2"/>
    <property type="match status" value="1"/>
</dbReference>
<dbReference type="Gene3D" id="4.10.410.10">
    <property type="entry name" value="Pancreatic trypsin inhibitor Kunitz domain"/>
    <property type="match status" value="1"/>
</dbReference>
<dbReference type="OrthoDB" id="365605at2759"/>
<reference evidence="7 8" key="1">
    <citation type="journal article" date="2016" name="Genome Biol. Evol.">
        <title>Gene Family Evolution Reflects Adaptation to Soil Environmental Stressors in the Genome of the Collembolan Orchesella cincta.</title>
        <authorList>
            <person name="Faddeeva-Vakhrusheva A."/>
            <person name="Derks M.F."/>
            <person name="Anvar S.Y."/>
            <person name="Agamennone V."/>
            <person name="Suring W."/>
            <person name="Smit S."/>
            <person name="van Straalen N.M."/>
            <person name="Roelofs D."/>
        </authorList>
    </citation>
    <scope>NUCLEOTIDE SEQUENCE [LARGE SCALE GENOMIC DNA]</scope>
    <source>
        <tissue evidence="7">Mixed pool</tissue>
    </source>
</reference>
<dbReference type="PRINTS" id="PR00759">
    <property type="entry name" value="BASICPTASE"/>
</dbReference>
<keyword evidence="8" id="KW-1185">Reference proteome</keyword>
<keyword evidence="1" id="KW-0646">Protease inhibitor</keyword>
<feature type="chain" id="PRO_5008905003" evidence="4">
    <location>
        <begin position="21"/>
        <end position="282"/>
    </location>
</feature>
<keyword evidence="2" id="KW-0722">Serine protease inhibitor</keyword>
<feature type="domain" description="BPTI/Kunitz inhibitor" evidence="6">
    <location>
        <begin position="23"/>
        <end position="78"/>
    </location>
</feature>
<evidence type="ECO:0000313" key="7">
    <source>
        <dbReference type="EMBL" id="ODN00054.1"/>
    </source>
</evidence>
<dbReference type="OMA" id="EDIPVCN"/>
<proteinExistence type="predicted"/>
<evidence type="ECO:0000259" key="5">
    <source>
        <dbReference type="PROSITE" id="PS50184"/>
    </source>
</evidence>